<gene>
    <name evidence="8" type="ORF">BON22_3074</name>
    <name evidence="7" type="ORF">CYFA0S_06e03290g</name>
</gene>
<feature type="transmembrane region" description="Helical" evidence="6">
    <location>
        <begin position="194"/>
        <end position="212"/>
    </location>
</feature>
<feature type="transmembrane region" description="Helical" evidence="6">
    <location>
        <begin position="437"/>
        <end position="459"/>
    </location>
</feature>
<name>A0A061AUD1_CYBFA</name>
<dbReference type="OMA" id="LWNPPNI"/>
<dbReference type="Gene3D" id="1.10.4160.10">
    <property type="entry name" value="Hydantoin permease"/>
    <property type="match status" value="1"/>
</dbReference>
<keyword evidence="9" id="KW-1185">Reference proteome</keyword>
<dbReference type="EMBL" id="MPUK01000005">
    <property type="protein sequence ID" value="ONH67060.1"/>
    <property type="molecule type" value="Genomic_DNA"/>
</dbReference>
<dbReference type="PANTHER" id="PTHR30618:SF15">
    <property type="entry name" value="NICOTINAMIDE RIBOSIDE TRANSPORTER 1-RELATED"/>
    <property type="match status" value="1"/>
</dbReference>
<feature type="transmembrane region" description="Helical" evidence="6">
    <location>
        <begin position="479"/>
        <end position="501"/>
    </location>
</feature>
<sequence length="569" mass="62792">MGFLDVLKVKDSSTVQTDNWKSPDVICLPPSRRTWGHMDFLGFWNVIALSISTWQSCGTLLSLGLNVWQSMVVVIIAKAIIFAIALSHGWGGAVWHIGYPIYGRFTFGMYGSFLALIQRIVLCIVWYAVQSYTGAQLIAIMLSCIFSSYNNLHNTLPDSLPMTLKQFVGFVIYHVISIPFLYIPPESFHTPFKVITIIAFLAVFGTSIGSMVHAHGAGELLHSKSTAKPGADLGMAWMHGINAVINTFAVGLANQPDFSRFASKPGKQIWGQAVSILVFGTIVPLFGILGTSAASHSYGDVGALNLWNPPNIIEQWLLESYTPRSRCAAFFASFGFFISTLGLNTIDNGVSGGIDLAAIAPKWINIRRGTYIIMIISIVIQPWQILANATVFVSVLSSYGCFLGPMIGTFTADYFIVRHQKLKLTDLYTADSTSIYWFWHGINWRGIVSWVCGFVPGIIGFPSVNPANTNVPTAAIKMFYISFIIGYPISFIVHVILNTLFPPPGIGEIDEYDHFQTFTPDEARKLGVTPHESASAYVDDSEGHWNTDSMEKVETVGLRHRLKDTLRSE</sequence>
<dbReference type="Pfam" id="PF02133">
    <property type="entry name" value="Transp_cyt_pur"/>
    <property type="match status" value="1"/>
</dbReference>
<evidence type="ECO:0000313" key="9">
    <source>
        <dbReference type="Proteomes" id="UP000189513"/>
    </source>
</evidence>
<feature type="transmembrane region" description="Helical" evidence="6">
    <location>
        <begin position="67"/>
        <end position="86"/>
    </location>
</feature>
<feature type="transmembrane region" description="Helical" evidence="6">
    <location>
        <begin position="40"/>
        <end position="61"/>
    </location>
</feature>
<evidence type="ECO:0000256" key="1">
    <source>
        <dbReference type="ARBA" id="ARBA00004141"/>
    </source>
</evidence>
<keyword evidence="5 6" id="KW-0472">Membrane</keyword>
<dbReference type="InterPro" id="IPR001248">
    <property type="entry name" value="Pur-cyt_permease"/>
</dbReference>
<reference evidence="8" key="3">
    <citation type="submission" date="2017-01" db="EMBL/GenBank/DDBJ databases">
        <authorList>
            <person name="Mah S.A."/>
            <person name="Swanson W.J."/>
            <person name="Moy G.W."/>
            <person name="Vacquier V.D."/>
        </authorList>
    </citation>
    <scope>NUCLEOTIDE SEQUENCE [LARGE SCALE GENOMIC DNA]</scope>
    <source>
        <strain evidence="8">65</strain>
    </source>
</reference>
<reference evidence="7" key="1">
    <citation type="journal article" date="2014" name="Genome Announc.">
        <title>Genome sequence of the yeast Cyberlindnera fabianii (Hansenula fabianii).</title>
        <authorList>
            <person name="Freel K.C."/>
            <person name="Sarilar V."/>
            <person name="Neuveglise C."/>
            <person name="Devillers H."/>
            <person name="Friedrich A."/>
            <person name="Schacherer J."/>
        </authorList>
    </citation>
    <scope>NUCLEOTIDE SEQUENCE</scope>
    <source>
        <strain evidence="7">YJS4271</strain>
    </source>
</reference>
<accession>A0A061AUD1</accession>
<dbReference type="EMBL" id="LK052891">
    <property type="protein sequence ID" value="CDR41179.1"/>
    <property type="molecule type" value="Genomic_DNA"/>
</dbReference>
<keyword evidence="4 6" id="KW-1133">Transmembrane helix</keyword>
<dbReference type="AlphaFoldDB" id="A0A061AUD1"/>
<keyword evidence="3 6" id="KW-0812">Transmembrane</keyword>
<evidence type="ECO:0000256" key="6">
    <source>
        <dbReference type="SAM" id="Phobius"/>
    </source>
</evidence>
<evidence type="ECO:0000256" key="2">
    <source>
        <dbReference type="ARBA" id="ARBA00008974"/>
    </source>
</evidence>
<organism evidence="7">
    <name type="scientific">Cyberlindnera fabianii</name>
    <name type="common">Yeast</name>
    <name type="synonym">Hansenula fabianii</name>
    <dbReference type="NCBI Taxonomy" id="36022"/>
    <lineage>
        <taxon>Eukaryota</taxon>
        <taxon>Fungi</taxon>
        <taxon>Dikarya</taxon>
        <taxon>Ascomycota</taxon>
        <taxon>Saccharomycotina</taxon>
        <taxon>Saccharomycetes</taxon>
        <taxon>Phaffomycetales</taxon>
        <taxon>Phaffomycetaceae</taxon>
        <taxon>Cyberlindnera</taxon>
    </lineage>
</organism>
<dbReference type="GO" id="GO:0015205">
    <property type="term" value="F:nucleobase transmembrane transporter activity"/>
    <property type="evidence" value="ECO:0007669"/>
    <property type="project" value="TreeGrafter"/>
</dbReference>
<dbReference type="VEuPathDB" id="FungiDB:BON22_3074"/>
<comment type="subcellular location">
    <subcellularLocation>
        <location evidence="1">Membrane</location>
        <topology evidence="1">Multi-pass membrane protein</topology>
    </subcellularLocation>
</comment>
<feature type="transmembrane region" description="Helical" evidence="6">
    <location>
        <begin position="369"/>
        <end position="386"/>
    </location>
</feature>
<dbReference type="InterPro" id="IPR012681">
    <property type="entry name" value="NCS1"/>
</dbReference>
<dbReference type="CDD" id="cd11482">
    <property type="entry name" value="SLC-NCS1sbd_NRT1-like"/>
    <property type="match status" value="1"/>
</dbReference>
<evidence type="ECO:0000313" key="8">
    <source>
        <dbReference type="EMBL" id="ONH67060.1"/>
    </source>
</evidence>
<feature type="transmembrane region" description="Helical" evidence="6">
    <location>
        <begin position="135"/>
        <end position="152"/>
    </location>
</feature>
<dbReference type="GO" id="GO:0005886">
    <property type="term" value="C:plasma membrane"/>
    <property type="evidence" value="ECO:0007669"/>
    <property type="project" value="TreeGrafter"/>
</dbReference>
<feature type="transmembrane region" description="Helical" evidence="6">
    <location>
        <begin position="233"/>
        <end position="253"/>
    </location>
</feature>
<feature type="transmembrane region" description="Helical" evidence="6">
    <location>
        <begin position="269"/>
        <end position="289"/>
    </location>
</feature>
<feature type="transmembrane region" description="Helical" evidence="6">
    <location>
        <begin position="392"/>
        <end position="416"/>
    </location>
</feature>
<evidence type="ECO:0000256" key="5">
    <source>
        <dbReference type="ARBA" id="ARBA00023136"/>
    </source>
</evidence>
<evidence type="ECO:0000256" key="4">
    <source>
        <dbReference type="ARBA" id="ARBA00022989"/>
    </source>
</evidence>
<protein>
    <submittedName>
        <fullName evidence="8">Allantoin permease</fullName>
    </submittedName>
    <submittedName>
        <fullName evidence="7">CYFA0S06e03290g1_1</fullName>
    </submittedName>
</protein>
<comment type="similarity">
    <text evidence="2">Belongs to the purine-cytosine permease (2.A.39) family.</text>
</comment>
<dbReference type="NCBIfam" id="TIGR00800">
    <property type="entry name" value="ncs1"/>
    <property type="match status" value="1"/>
</dbReference>
<dbReference type="OrthoDB" id="2018619at2759"/>
<dbReference type="Proteomes" id="UP000189513">
    <property type="component" value="Unassembled WGS sequence"/>
</dbReference>
<dbReference type="InterPro" id="IPR045225">
    <property type="entry name" value="Uracil/uridine/allantoin_perm"/>
</dbReference>
<evidence type="ECO:0000313" key="7">
    <source>
        <dbReference type="EMBL" id="CDR41179.1"/>
    </source>
</evidence>
<feature type="transmembrane region" description="Helical" evidence="6">
    <location>
        <begin position="164"/>
        <end position="182"/>
    </location>
</feature>
<reference evidence="9" key="2">
    <citation type="journal article" date="2017" name="Genome Announc.">
        <title>Genome sequences of Cyberlindnera fabianii 65, Pichia kudriavzevii 129, and Saccharomyces cerevisiae 131 isolated from fermented masau fruits in Zimbabwe.</title>
        <authorList>
            <person name="van Rijswijck I.M.H."/>
            <person name="Derks M.F.L."/>
            <person name="Abee T."/>
            <person name="de Ridder D."/>
            <person name="Smid E.J."/>
        </authorList>
    </citation>
    <scope>NUCLEOTIDE SEQUENCE [LARGE SCALE GENOMIC DNA]</scope>
    <source>
        <strain evidence="9">65</strain>
    </source>
</reference>
<evidence type="ECO:0000256" key="3">
    <source>
        <dbReference type="ARBA" id="ARBA00022692"/>
    </source>
</evidence>
<dbReference type="PANTHER" id="PTHR30618">
    <property type="entry name" value="NCS1 FAMILY PURINE/PYRIMIDINE TRANSPORTER"/>
    <property type="match status" value="1"/>
</dbReference>
<proteinExistence type="inferred from homology"/>